<dbReference type="SUPFAM" id="SSF52833">
    <property type="entry name" value="Thioredoxin-like"/>
    <property type="match status" value="1"/>
</dbReference>
<proteinExistence type="predicted"/>
<dbReference type="RefSeq" id="XP_044716043.1">
    <property type="nucleotide sequence ID" value="XM_044868688.1"/>
</dbReference>
<protein>
    <recommendedName>
        <fullName evidence="3">DUF899-domain-containing protein</fullName>
    </recommendedName>
</protein>
<dbReference type="EMBL" id="JAIZPD010000015">
    <property type="protein sequence ID" value="KAH0958530.1"/>
    <property type="molecule type" value="Genomic_DNA"/>
</dbReference>
<dbReference type="InterPro" id="IPR010296">
    <property type="entry name" value="DUF899_thioredox"/>
</dbReference>
<evidence type="ECO:0000313" key="2">
    <source>
        <dbReference type="Proteomes" id="UP000824596"/>
    </source>
</evidence>
<evidence type="ECO:0000313" key="1">
    <source>
        <dbReference type="EMBL" id="KAH0958530.1"/>
    </source>
</evidence>
<evidence type="ECO:0008006" key="3">
    <source>
        <dbReference type="Google" id="ProtNLM"/>
    </source>
</evidence>
<comment type="caution">
    <text evidence="1">The sequence shown here is derived from an EMBL/GenBank/DDBJ whole genome shotgun (WGS) entry which is preliminary data.</text>
</comment>
<dbReference type="AlphaFoldDB" id="A0A9P8MNY5"/>
<dbReference type="OrthoDB" id="3503208at2759"/>
<organism evidence="1 2">
    <name type="scientific">Hirsutella rhossiliensis</name>
    <dbReference type="NCBI Taxonomy" id="111463"/>
    <lineage>
        <taxon>Eukaryota</taxon>
        <taxon>Fungi</taxon>
        <taxon>Dikarya</taxon>
        <taxon>Ascomycota</taxon>
        <taxon>Pezizomycotina</taxon>
        <taxon>Sordariomycetes</taxon>
        <taxon>Hypocreomycetidae</taxon>
        <taxon>Hypocreales</taxon>
        <taxon>Ophiocordycipitaceae</taxon>
        <taxon>Hirsutella</taxon>
    </lineage>
</organism>
<keyword evidence="2" id="KW-1185">Reference proteome</keyword>
<dbReference type="Gene3D" id="3.40.30.10">
    <property type="entry name" value="Glutaredoxin"/>
    <property type="match status" value="1"/>
</dbReference>
<dbReference type="Proteomes" id="UP000824596">
    <property type="component" value="Unassembled WGS sequence"/>
</dbReference>
<accession>A0A9P8MNY5</accession>
<reference evidence="1" key="1">
    <citation type="submission" date="2021-09" db="EMBL/GenBank/DDBJ databases">
        <title>A high-quality genome of the endoparasitic fungus Hirsutella rhossiliensis with a comparison of Hirsutella genomes reveals transposable elements contributing to genome size variation.</title>
        <authorList>
            <person name="Lin R."/>
            <person name="Jiao Y."/>
            <person name="Sun X."/>
            <person name="Ling J."/>
            <person name="Xie B."/>
            <person name="Cheng X."/>
        </authorList>
    </citation>
    <scope>NUCLEOTIDE SEQUENCE</scope>
    <source>
        <strain evidence="1">HR02</strain>
    </source>
</reference>
<gene>
    <name evidence="1" type="ORF">HRG_10217</name>
</gene>
<dbReference type="Pfam" id="PF05988">
    <property type="entry name" value="DUF899"/>
    <property type="match status" value="1"/>
</dbReference>
<name>A0A9P8MNY5_9HYPO</name>
<sequence>MSQLGAAPSFKVVSREDWLVARKALLDKEKELTRANDALSAQRRALPMVRLDKSYTLSSLAGESVTLADLFDGKDQLIVYHFMFGPESDQGCRGCSHIGEALPDVRHLRLKNTNLVVVSRAPPEKLEAFRALNGWTWPWYSSQGSDFNYDFHATMDESKRPMELNFRTKDEMKAQGKSWYSGDVPGFSIFYKRDGDIFHTYSTFARGADKVMPTLQLLDMTPLGRQIGPQGPAEFRLKHEYD</sequence>
<dbReference type="InterPro" id="IPR036249">
    <property type="entry name" value="Thioredoxin-like_sf"/>
</dbReference>
<dbReference type="GeneID" id="68359346"/>